<dbReference type="RefSeq" id="WP_124316631.1">
    <property type="nucleotide sequence ID" value="NZ_AP028155.1"/>
</dbReference>
<proteinExistence type="predicted"/>
<keyword evidence="2" id="KW-1185">Reference proteome</keyword>
<dbReference type="OrthoDB" id="1094829at2"/>
<evidence type="ECO:0000313" key="1">
    <source>
        <dbReference type="EMBL" id="MBB4025199.1"/>
    </source>
</evidence>
<evidence type="ECO:0000313" key="2">
    <source>
        <dbReference type="Proteomes" id="UP000546007"/>
    </source>
</evidence>
<dbReference type="GeneID" id="93099580"/>
<name>A0A7W6HVK2_9BACT</name>
<protein>
    <recommendedName>
        <fullName evidence="3">DUF4843 domain-containing protein</fullName>
    </recommendedName>
</protein>
<dbReference type="Pfam" id="PF16132">
    <property type="entry name" value="DUF4843"/>
    <property type="match status" value="1"/>
</dbReference>
<organism evidence="1 2">
    <name type="scientific">Butyricimonas faecihominis</name>
    <dbReference type="NCBI Taxonomy" id="1472416"/>
    <lineage>
        <taxon>Bacteria</taxon>
        <taxon>Pseudomonadati</taxon>
        <taxon>Bacteroidota</taxon>
        <taxon>Bacteroidia</taxon>
        <taxon>Bacteroidales</taxon>
        <taxon>Odoribacteraceae</taxon>
        <taxon>Butyricimonas</taxon>
    </lineage>
</organism>
<reference evidence="1 2" key="1">
    <citation type="submission" date="2020-08" db="EMBL/GenBank/DDBJ databases">
        <title>Genomic Encyclopedia of Type Strains, Phase IV (KMG-IV): sequencing the most valuable type-strain genomes for metagenomic binning, comparative biology and taxonomic classification.</title>
        <authorList>
            <person name="Goeker M."/>
        </authorList>
    </citation>
    <scope>NUCLEOTIDE SEQUENCE [LARGE SCALE GENOMIC DNA]</scope>
    <source>
        <strain evidence="1 2">DSM 105721</strain>
    </source>
</reference>
<dbReference type="Proteomes" id="UP000546007">
    <property type="component" value="Unassembled WGS sequence"/>
</dbReference>
<sequence length="230" mass="26226">MKKSILYQIFILLGILIAGCDENGDDGYYDNAYRVYFPKTSMLCKLGTEPATVTRYTVNVPVSILGLGAKEGMKVKVKVDPQKTTAGSDLYATIPEEIEFKKDSIVTYIPVELLRDNITSEKDTTFQICLTLVANEYFALGIKENLGVEIKFTNYLGRPSWWGVFEQYIGRFHQKKYLKLMEIWGGEVTLLDVAAKEAKLILVCKEMYDFFMKNPEDGVVLPLHPMWPYE</sequence>
<dbReference type="PROSITE" id="PS51257">
    <property type="entry name" value="PROKAR_LIPOPROTEIN"/>
    <property type="match status" value="1"/>
</dbReference>
<comment type="caution">
    <text evidence="1">The sequence shown here is derived from an EMBL/GenBank/DDBJ whole genome shotgun (WGS) entry which is preliminary data.</text>
</comment>
<dbReference type="EMBL" id="JACIES010000002">
    <property type="protein sequence ID" value="MBB4025199.1"/>
    <property type="molecule type" value="Genomic_DNA"/>
</dbReference>
<dbReference type="InterPro" id="IPR032299">
    <property type="entry name" value="DUF4843"/>
</dbReference>
<gene>
    <name evidence="1" type="ORF">GGR14_000971</name>
</gene>
<evidence type="ECO:0008006" key="3">
    <source>
        <dbReference type="Google" id="ProtNLM"/>
    </source>
</evidence>
<accession>A0A7W6HVK2</accession>
<dbReference type="AlphaFoldDB" id="A0A7W6HVK2"/>